<evidence type="ECO:0000259" key="4">
    <source>
        <dbReference type="SMART" id="SM00743"/>
    </source>
</evidence>
<feature type="domain" description="Agenet" evidence="4">
    <location>
        <begin position="21"/>
        <end position="97"/>
    </location>
</feature>
<dbReference type="Pfam" id="PF05641">
    <property type="entry name" value="Agenet"/>
    <property type="match status" value="1"/>
</dbReference>
<gene>
    <name evidence="5" type="ORF">JRO89_XS01G0306200</name>
</gene>
<evidence type="ECO:0000313" key="5">
    <source>
        <dbReference type="EMBL" id="KAH7577839.1"/>
    </source>
</evidence>
<comment type="caution">
    <text evidence="5">The sequence shown here is derived from an EMBL/GenBank/DDBJ whole genome shotgun (WGS) entry which is preliminary data.</text>
</comment>
<dbReference type="CDD" id="cd20405">
    <property type="entry name" value="Tudor_Agenet_AtDUF_rpt1_3"/>
    <property type="match status" value="1"/>
</dbReference>
<keyword evidence="3" id="KW-0175">Coiled coil</keyword>
<dbReference type="PANTHER" id="PTHR31917:SF153">
    <property type="entry name" value="DUF724 DOMAIN-CONTAINING PROTEIN 3-RELATED"/>
    <property type="match status" value="1"/>
</dbReference>
<evidence type="ECO:0000256" key="3">
    <source>
        <dbReference type="SAM" id="Coils"/>
    </source>
</evidence>
<dbReference type="EMBL" id="JAFEMO010000001">
    <property type="protein sequence ID" value="KAH7577839.1"/>
    <property type="molecule type" value="Genomic_DNA"/>
</dbReference>
<dbReference type="InterPro" id="IPR007930">
    <property type="entry name" value="DUF724"/>
</dbReference>
<dbReference type="PANTHER" id="PTHR31917">
    <property type="entry name" value="AGENET DOMAIN-CONTAINING PROTEIN-RELATED"/>
    <property type="match status" value="1"/>
</dbReference>
<evidence type="ECO:0000256" key="1">
    <source>
        <dbReference type="ARBA" id="ARBA00022448"/>
    </source>
</evidence>
<dbReference type="CDD" id="cd20406">
    <property type="entry name" value="Tudor_Agenet_AtDUF_rpt2_4"/>
    <property type="match status" value="1"/>
</dbReference>
<feature type="domain" description="Agenet" evidence="4">
    <location>
        <begin position="102"/>
        <end position="159"/>
    </location>
</feature>
<dbReference type="SMART" id="SM00743">
    <property type="entry name" value="Agenet"/>
    <property type="match status" value="2"/>
</dbReference>
<name>A0ABQ8INE0_9ROSI</name>
<dbReference type="Proteomes" id="UP000827721">
    <property type="component" value="Unassembled WGS sequence"/>
</dbReference>
<organism evidence="5 6">
    <name type="scientific">Xanthoceras sorbifolium</name>
    <dbReference type="NCBI Taxonomy" id="99658"/>
    <lineage>
        <taxon>Eukaryota</taxon>
        <taxon>Viridiplantae</taxon>
        <taxon>Streptophyta</taxon>
        <taxon>Embryophyta</taxon>
        <taxon>Tracheophyta</taxon>
        <taxon>Spermatophyta</taxon>
        <taxon>Magnoliopsida</taxon>
        <taxon>eudicotyledons</taxon>
        <taxon>Gunneridae</taxon>
        <taxon>Pentapetalae</taxon>
        <taxon>rosids</taxon>
        <taxon>malvids</taxon>
        <taxon>Sapindales</taxon>
        <taxon>Sapindaceae</taxon>
        <taxon>Xanthoceroideae</taxon>
        <taxon>Xanthoceras</taxon>
    </lineage>
</organism>
<feature type="coiled-coil region" evidence="3">
    <location>
        <begin position="363"/>
        <end position="428"/>
    </location>
</feature>
<dbReference type="InterPro" id="IPR014002">
    <property type="entry name" value="Agenet_dom_plant"/>
</dbReference>
<keyword evidence="6" id="KW-1185">Reference proteome</keyword>
<dbReference type="Pfam" id="PF05266">
    <property type="entry name" value="DUF724"/>
    <property type="match status" value="1"/>
</dbReference>
<keyword evidence="2" id="KW-0341">Growth regulation</keyword>
<sequence length="472" mass="54025">MSMSLTYHQHKMKMGSRDSGGIFVKGSLVEVSSDVDGFRGAWFVAKVLEAPQSSLRRSPRTTSFMVEYQSLLSNDGRELLREYVTFPFLRPLPPPPHEQVHQSFEVSDVVDAYHQDGWWVGVVCEVCEDPKAYTVVFDDPPDLIKFRPSDVRMHLDWVGGKWVQPPKKIMQWKKVGTNSRKRKRGERQKSLLREKALELTDSSSKAKDIEMAFTIVPYNMAEADEPISMCPSTIVADSSICDRTFNCEGEGRIYDIVVQYDAREATVDNMPYKNQSLPLLESSSSVLNFIQSMEVFQSMPQEPHFRPLNECNEICREGLAIGQWITFAKVTEQTSELQVDASRSTFNSMFECLSNLESHGFDVKAVRSRLLELQSMKENQEQLQTKLEKFKCEIVERTNNETKIKVELDDAMGELQVLEEKIKVVGKKKTRLISMMEENDSKIAKLKLSDDLVDEKIRKVKQDFESLSASPW</sequence>
<reference evidence="5 6" key="1">
    <citation type="submission" date="2021-02" db="EMBL/GenBank/DDBJ databases">
        <title>Plant Genome Project.</title>
        <authorList>
            <person name="Zhang R.-G."/>
        </authorList>
    </citation>
    <scope>NUCLEOTIDE SEQUENCE [LARGE SCALE GENOMIC DNA]</scope>
    <source>
        <tissue evidence="5">Leaves</tissue>
    </source>
</reference>
<accession>A0ABQ8INE0</accession>
<protein>
    <recommendedName>
        <fullName evidence="4">Agenet domain-containing protein</fullName>
    </recommendedName>
</protein>
<keyword evidence="1" id="KW-0813">Transport</keyword>
<evidence type="ECO:0000256" key="2">
    <source>
        <dbReference type="ARBA" id="ARBA00022604"/>
    </source>
</evidence>
<proteinExistence type="predicted"/>
<dbReference type="InterPro" id="IPR008395">
    <property type="entry name" value="Agenet-like_dom"/>
</dbReference>
<evidence type="ECO:0000313" key="6">
    <source>
        <dbReference type="Proteomes" id="UP000827721"/>
    </source>
</evidence>